<name>A0A4C1W700_EUMVA</name>
<reference evidence="1 2" key="1">
    <citation type="journal article" date="2019" name="Commun. Biol.">
        <title>The bagworm genome reveals a unique fibroin gene that provides high tensile strength.</title>
        <authorList>
            <person name="Kono N."/>
            <person name="Nakamura H."/>
            <person name="Ohtoshi R."/>
            <person name="Tomita M."/>
            <person name="Numata K."/>
            <person name="Arakawa K."/>
        </authorList>
    </citation>
    <scope>NUCLEOTIDE SEQUENCE [LARGE SCALE GENOMIC DNA]</scope>
</reference>
<dbReference type="EMBL" id="BGZK01000474">
    <property type="protein sequence ID" value="GBP45915.1"/>
    <property type="molecule type" value="Genomic_DNA"/>
</dbReference>
<protein>
    <submittedName>
        <fullName evidence="1">Uncharacterized protein</fullName>
    </submittedName>
</protein>
<dbReference type="AlphaFoldDB" id="A0A4C1W700"/>
<comment type="caution">
    <text evidence="1">The sequence shown here is derived from an EMBL/GenBank/DDBJ whole genome shotgun (WGS) entry which is preliminary data.</text>
</comment>
<gene>
    <name evidence="1" type="ORF">EVAR_41216_1</name>
</gene>
<evidence type="ECO:0000313" key="1">
    <source>
        <dbReference type="EMBL" id="GBP45915.1"/>
    </source>
</evidence>
<evidence type="ECO:0000313" key="2">
    <source>
        <dbReference type="Proteomes" id="UP000299102"/>
    </source>
</evidence>
<sequence>MDTRNTRRVTEALPISCQGKIYLMEGIELMVGDEEGVSESQELSLAGQHATEKAATSRSYVQAYKNLLLVTTKRLTQGWEVRFSSPVKHSRSCDYVTHAFDSGDNNLPTGMPYFTPWVRNILLRFK</sequence>
<proteinExistence type="predicted"/>
<accession>A0A4C1W700</accession>
<dbReference type="Proteomes" id="UP000299102">
    <property type="component" value="Unassembled WGS sequence"/>
</dbReference>
<keyword evidence="2" id="KW-1185">Reference proteome</keyword>
<organism evidence="1 2">
    <name type="scientific">Eumeta variegata</name>
    <name type="common">Bagworm moth</name>
    <name type="synonym">Eumeta japonica</name>
    <dbReference type="NCBI Taxonomy" id="151549"/>
    <lineage>
        <taxon>Eukaryota</taxon>
        <taxon>Metazoa</taxon>
        <taxon>Ecdysozoa</taxon>
        <taxon>Arthropoda</taxon>
        <taxon>Hexapoda</taxon>
        <taxon>Insecta</taxon>
        <taxon>Pterygota</taxon>
        <taxon>Neoptera</taxon>
        <taxon>Endopterygota</taxon>
        <taxon>Lepidoptera</taxon>
        <taxon>Glossata</taxon>
        <taxon>Ditrysia</taxon>
        <taxon>Tineoidea</taxon>
        <taxon>Psychidae</taxon>
        <taxon>Oiketicinae</taxon>
        <taxon>Eumeta</taxon>
    </lineage>
</organism>